<dbReference type="InterPro" id="IPR019734">
    <property type="entry name" value="TPR_rpt"/>
</dbReference>
<evidence type="ECO:0000259" key="7">
    <source>
        <dbReference type="Pfam" id="PF04932"/>
    </source>
</evidence>
<dbReference type="InterPro" id="IPR011990">
    <property type="entry name" value="TPR-like_helical_dom_sf"/>
</dbReference>
<feature type="transmembrane region" description="Helical" evidence="6">
    <location>
        <begin position="118"/>
        <end position="138"/>
    </location>
</feature>
<proteinExistence type="predicted"/>
<dbReference type="GO" id="GO:0016020">
    <property type="term" value="C:membrane"/>
    <property type="evidence" value="ECO:0007669"/>
    <property type="project" value="UniProtKB-SubCell"/>
</dbReference>
<reference evidence="8 9" key="1">
    <citation type="submission" date="2018-01" db="EMBL/GenBank/DDBJ databases">
        <title>Metagenomic assembled genomes from two thermal pools in the Uzon Caldera, Kamchatka, Russia.</title>
        <authorList>
            <person name="Wilkins L."/>
            <person name="Ettinger C."/>
        </authorList>
    </citation>
    <scope>NUCLEOTIDE SEQUENCE [LARGE SCALE GENOMIC DNA]</scope>
    <source>
        <strain evidence="8">ZAV-07</strain>
    </source>
</reference>
<feature type="transmembrane region" description="Helical" evidence="6">
    <location>
        <begin position="336"/>
        <end position="357"/>
    </location>
</feature>
<dbReference type="SUPFAM" id="SSF48452">
    <property type="entry name" value="TPR-like"/>
    <property type="match status" value="1"/>
</dbReference>
<feature type="transmembrane region" description="Helical" evidence="6">
    <location>
        <begin position="173"/>
        <end position="191"/>
    </location>
</feature>
<keyword evidence="4 6" id="KW-0472">Membrane</keyword>
<comment type="caution">
    <text evidence="8">The sequence shown here is derived from an EMBL/GenBank/DDBJ whole genome shotgun (WGS) entry which is preliminary data.</text>
</comment>
<sequence length="655" mass="75174">MKMKKRSFKIDFVLILTLSFIFALTFLTRFGEVVNYTITYASSFFVFLIFIFFIVDSILKKRPIKVDIYLLIFIVAVGFSIIFSHYKYHAFSQFLNFLFPTLLSIIILNSIDQENFKVVLNFIVFTSFLFGFVSYLFYYSYAFGQFPSISLYGQKYAFVSFETLQSLWQYNNAFGAFLILSIFTSMGFVLLEKNDVKRAIYFIISVFLTFLIIITSSRGSYIAYILSMVVFVSILHKNFLKALLLEVLVLLFAIILIPSFASPFTVDVILNKNTQFVQFVQGEQNVSLYMRIYFVKLSFERFLQNPFKPIGIGSFKDFYSLTGNIPDKIRFDPHSLIARILVETGIYGIIPFLLYVFNAYKVAFKNLKNASFVYVGLFSGLTGFFIHMCMDVDSLLPITLVYLFLGFALLTFNNQKSFVLSKRVSLILILFLVLGSIYTFKTFIASVNVLIGDNLPIETRIEYYKNGIALDKNNSTYHYLLGQTFKDLGDASSALKEFEFASSLNPLDYRFPDGIGQIYLDTKNPLSIKFLTRAKDLRKTDFDLKGLVALAYILTKGDINSAKTLISFPIDDSFSNTNIAYGFILLKEGNLGEGKEYIVKGIKANNKNPYGQLGLAYYYAIQNNSKQVKARFEYLKNLDLILYNAYKNDFAKYLK</sequence>
<evidence type="ECO:0000256" key="3">
    <source>
        <dbReference type="ARBA" id="ARBA00022989"/>
    </source>
</evidence>
<evidence type="ECO:0000256" key="1">
    <source>
        <dbReference type="ARBA" id="ARBA00004141"/>
    </source>
</evidence>
<feature type="transmembrane region" description="Helical" evidence="6">
    <location>
        <begin position="68"/>
        <end position="88"/>
    </location>
</feature>
<feature type="transmembrane region" description="Helical" evidence="6">
    <location>
        <begin position="94"/>
        <end position="111"/>
    </location>
</feature>
<evidence type="ECO:0000256" key="5">
    <source>
        <dbReference type="PROSITE-ProRule" id="PRU00339"/>
    </source>
</evidence>
<dbReference type="InterPro" id="IPR051533">
    <property type="entry name" value="WaaL-like"/>
</dbReference>
<dbReference type="PANTHER" id="PTHR37422">
    <property type="entry name" value="TEICHURONIC ACID BIOSYNTHESIS PROTEIN TUAE"/>
    <property type="match status" value="1"/>
</dbReference>
<name>A0A2J6WFU4_9BACT</name>
<feature type="transmembrane region" description="Helical" evidence="6">
    <location>
        <begin position="221"/>
        <end position="236"/>
    </location>
</feature>
<dbReference type="InterPro" id="IPR007016">
    <property type="entry name" value="O-antigen_ligase-rel_domated"/>
</dbReference>
<dbReference type="AlphaFoldDB" id="A0A2J6WFU4"/>
<gene>
    <name evidence="8" type="ORF">C0189_00500</name>
</gene>
<feature type="transmembrane region" description="Helical" evidence="6">
    <location>
        <begin position="369"/>
        <end position="388"/>
    </location>
</feature>
<dbReference type="Gene3D" id="1.25.40.10">
    <property type="entry name" value="Tetratricopeptide repeat domain"/>
    <property type="match status" value="1"/>
</dbReference>
<evidence type="ECO:0000256" key="4">
    <source>
        <dbReference type="ARBA" id="ARBA00023136"/>
    </source>
</evidence>
<dbReference type="PANTHER" id="PTHR37422:SF13">
    <property type="entry name" value="LIPOPOLYSACCHARIDE BIOSYNTHESIS PROTEIN PA4999-RELATED"/>
    <property type="match status" value="1"/>
</dbReference>
<evidence type="ECO:0000313" key="9">
    <source>
        <dbReference type="Proteomes" id="UP000237040"/>
    </source>
</evidence>
<feature type="transmembrane region" description="Helical" evidence="6">
    <location>
        <begin position="37"/>
        <end position="56"/>
    </location>
</feature>
<feature type="repeat" description="TPR" evidence="5">
    <location>
        <begin position="475"/>
        <end position="508"/>
    </location>
</feature>
<feature type="transmembrane region" description="Helical" evidence="6">
    <location>
        <begin position="12"/>
        <end position="31"/>
    </location>
</feature>
<feature type="transmembrane region" description="Helical" evidence="6">
    <location>
        <begin position="198"/>
        <end position="215"/>
    </location>
</feature>
<accession>A0A2J6WFU4</accession>
<organism evidence="8 9">
    <name type="scientific">Caldisericum exile</name>
    <dbReference type="NCBI Taxonomy" id="693075"/>
    <lineage>
        <taxon>Bacteria</taxon>
        <taxon>Pseudomonadati</taxon>
        <taxon>Caldisericota/Cryosericota group</taxon>
        <taxon>Caldisericota</taxon>
        <taxon>Caldisericia</taxon>
        <taxon>Caldisericales</taxon>
        <taxon>Caldisericaceae</taxon>
        <taxon>Caldisericum</taxon>
    </lineage>
</organism>
<comment type="subcellular location">
    <subcellularLocation>
        <location evidence="1">Membrane</location>
        <topology evidence="1">Multi-pass membrane protein</topology>
    </subcellularLocation>
</comment>
<evidence type="ECO:0000256" key="2">
    <source>
        <dbReference type="ARBA" id="ARBA00022692"/>
    </source>
</evidence>
<feature type="transmembrane region" description="Helical" evidence="6">
    <location>
        <begin position="424"/>
        <end position="451"/>
    </location>
</feature>
<feature type="transmembrane region" description="Helical" evidence="6">
    <location>
        <begin position="394"/>
        <end position="412"/>
    </location>
</feature>
<keyword evidence="2 6" id="KW-0812">Transmembrane</keyword>
<feature type="domain" description="O-antigen ligase-related" evidence="7">
    <location>
        <begin position="204"/>
        <end position="353"/>
    </location>
</feature>
<dbReference type="Pfam" id="PF04932">
    <property type="entry name" value="Wzy_C"/>
    <property type="match status" value="1"/>
</dbReference>
<protein>
    <recommendedName>
        <fullName evidence="7">O-antigen ligase-related domain-containing protein</fullName>
    </recommendedName>
</protein>
<dbReference type="EMBL" id="PNIL01000006">
    <property type="protein sequence ID" value="PMP68792.1"/>
    <property type="molecule type" value="Genomic_DNA"/>
</dbReference>
<keyword evidence="3 6" id="KW-1133">Transmembrane helix</keyword>
<dbReference type="Proteomes" id="UP000237040">
    <property type="component" value="Unassembled WGS sequence"/>
</dbReference>
<evidence type="ECO:0000256" key="6">
    <source>
        <dbReference type="SAM" id="Phobius"/>
    </source>
</evidence>
<evidence type="ECO:0000313" key="8">
    <source>
        <dbReference type="EMBL" id="PMP68792.1"/>
    </source>
</evidence>
<dbReference type="PROSITE" id="PS50005">
    <property type="entry name" value="TPR"/>
    <property type="match status" value="1"/>
</dbReference>
<feature type="transmembrane region" description="Helical" evidence="6">
    <location>
        <begin position="243"/>
        <end position="261"/>
    </location>
</feature>
<keyword evidence="5" id="KW-0802">TPR repeat</keyword>